<proteinExistence type="inferred from homology"/>
<dbReference type="RefSeq" id="WP_269332194.1">
    <property type="nucleotide sequence ID" value="NZ_JAMZFT010000002.1"/>
</dbReference>
<feature type="domain" description="ABC transmembrane type-2" evidence="6">
    <location>
        <begin position="36"/>
        <end position="265"/>
    </location>
</feature>
<dbReference type="EMBL" id="JAMZFT010000002">
    <property type="protein sequence ID" value="MCP1336227.1"/>
    <property type="molecule type" value="Genomic_DNA"/>
</dbReference>
<feature type="transmembrane region" description="Helical" evidence="5">
    <location>
        <begin position="238"/>
        <end position="258"/>
    </location>
</feature>
<evidence type="ECO:0000259" key="6">
    <source>
        <dbReference type="PROSITE" id="PS51012"/>
    </source>
</evidence>
<evidence type="ECO:0000256" key="5">
    <source>
        <dbReference type="RuleBase" id="RU361157"/>
    </source>
</evidence>
<feature type="transmembrane region" description="Helical" evidence="5">
    <location>
        <begin position="42"/>
        <end position="63"/>
    </location>
</feature>
<evidence type="ECO:0000256" key="2">
    <source>
        <dbReference type="ARBA" id="ARBA00022692"/>
    </source>
</evidence>
<dbReference type="PROSITE" id="PS51012">
    <property type="entry name" value="ABC_TM2"/>
    <property type="match status" value="1"/>
</dbReference>
<dbReference type="GO" id="GO:0140359">
    <property type="term" value="F:ABC-type transporter activity"/>
    <property type="evidence" value="ECO:0007669"/>
    <property type="project" value="InterPro"/>
</dbReference>
<feature type="transmembrane region" description="Helical" evidence="5">
    <location>
        <begin position="75"/>
        <end position="99"/>
    </location>
</feature>
<evidence type="ECO:0000256" key="3">
    <source>
        <dbReference type="ARBA" id="ARBA00022989"/>
    </source>
</evidence>
<feature type="transmembrane region" description="Helical" evidence="5">
    <location>
        <begin position="184"/>
        <end position="206"/>
    </location>
</feature>
<dbReference type="PIRSF" id="PIRSF006648">
    <property type="entry name" value="DrrB"/>
    <property type="match status" value="1"/>
</dbReference>
<accession>A0A9J6PEM6</accession>
<dbReference type="PRINTS" id="PR00164">
    <property type="entry name" value="ABC2TRNSPORT"/>
</dbReference>
<comment type="caution">
    <text evidence="7">The sequence shown here is derived from an EMBL/GenBank/DDBJ whole genome shotgun (WGS) entry which is preliminary data.</text>
</comment>
<dbReference type="InterPro" id="IPR013525">
    <property type="entry name" value="ABC2_TM"/>
</dbReference>
<dbReference type="PANTHER" id="PTHR43332">
    <property type="entry name" value="INNER MEMBRANE TRANSPORT PERMEASE YADH-RELATED"/>
    <property type="match status" value="1"/>
</dbReference>
<evidence type="ECO:0000256" key="1">
    <source>
        <dbReference type="ARBA" id="ARBA00004141"/>
    </source>
</evidence>
<evidence type="ECO:0000313" key="8">
    <source>
        <dbReference type="Proteomes" id="UP001055804"/>
    </source>
</evidence>
<dbReference type="PANTHER" id="PTHR43332:SF1">
    <property type="entry name" value="TRANSPORT PERMEASE PROTEIN"/>
    <property type="match status" value="1"/>
</dbReference>
<feature type="transmembrane region" description="Helical" evidence="5">
    <location>
        <begin position="119"/>
        <end position="145"/>
    </location>
</feature>
<dbReference type="AlphaFoldDB" id="A0A9J6PEM6"/>
<comment type="similarity">
    <text evidence="5">Belongs to the ABC-2 integral membrane protein family.</text>
</comment>
<dbReference type="InterPro" id="IPR000412">
    <property type="entry name" value="ABC_2_transport"/>
</dbReference>
<dbReference type="GO" id="GO:0043190">
    <property type="term" value="C:ATP-binding cassette (ABC) transporter complex"/>
    <property type="evidence" value="ECO:0007669"/>
    <property type="project" value="InterPro"/>
</dbReference>
<keyword evidence="2 5" id="KW-0812">Transmembrane</keyword>
<keyword evidence="8" id="KW-1185">Reference proteome</keyword>
<keyword evidence="5" id="KW-0813">Transport</keyword>
<keyword evidence="3 5" id="KW-1133">Transmembrane helix</keyword>
<sequence>MTSERPRARFGERTVPMVNRLGVWTLYVKEVQRFLKVVMQTIAAPVVTTLLFLAVFILALGRLRPDVGGLAFEEFLAPGLVMMAILQNAFANTSSSITIAKVQGNIVDFLMPPLGPGELVFAFAMGGVTRGLIVAGVTMIGMAVVVPLPMVHLWAVLFFGLAASLVMSLAGILAAIWADKFDHLAAITNFVITPLAFLSGTFYSVASLPEGFQQAAHLNPFFYLIDGFRYGVTGYADGSVLIGVLYVALLVGGLWWLCHTAFRRGWRLKA</sequence>
<keyword evidence="4 5" id="KW-0472">Membrane</keyword>
<dbReference type="Proteomes" id="UP001055804">
    <property type="component" value="Unassembled WGS sequence"/>
</dbReference>
<comment type="subcellular location">
    <subcellularLocation>
        <location evidence="5">Cell inner membrane</location>
        <topology evidence="5">Multi-pass membrane protein</topology>
    </subcellularLocation>
    <subcellularLocation>
        <location evidence="1">Membrane</location>
        <topology evidence="1">Multi-pass membrane protein</topology>
    </subcellularLocation>
</comment>
<feature type="transmembrane region" description="Helical" evidence="5">
    <location>
        <begin position="151"/>
        <end position="177"/>
    </location>
</feature>
<dbReference type="InterPro" id="IPR047817">
    <property type="entry name" value="ABC2_TM_bact-type"/>
</dbReference>
<keyword evidence="5" id="KW-1003">Cell membrane</keyword>
<gene>
    <name evidence="7" type="ORF">NJQ99_07405</name>
</gene>
<evidence type="ECO:0000313" key="7">
    <source>
        <dbReference type="EMBL" id="MCP1336227.1"/>
    </source>
</evidence>
<evidence type="ECO:0000256" key="4">
    <source>
        <dbReference type="ARBA" id="ARBA00023136"/>
    </source>
</evidence>
<name>A0A9J6PEM6_9PROT</name>
<dbReference type="InterPro" id="IPR052522">
    <property type="entry name" value="ABC-2_transport_permease"/>
</dbReference>
<dbReference type="Pfam" id="PF01061">
    <property type="entry name" value="ABC2_membrane"/>
    <property type="match status" value="1"/>
</dbReference>
<protein>
    <recommendedName>
        <fullName evidence="5">Transport permease protein</fullName>
    </recommendedName>
</protein>
<organism evidence="7 8">
    <name type="scientific">Futiania mangrovi</name>
    <dbReference type="NCBI Taxonomy" id="2959716"/>
    <lineage>
        <taxon>Bacteria</taxon>
        <taxon>Pseudomonadati</taxon>
        <taxon>Pseudomonadota</taxon>
        <taxon>Alphaproteobacteria</taxon>
        <taxon>Futianiales</taxon>
        <taxon>Futianiaceae</taxon>
        <taxon>Futiania</taxon>
    </lineage>
</organism>
<reference evidence="7" key="1">
    <citation type="submission" date="2022-06" db="EMBL/GenBank/DDBJ databases">
        <title>Isolation and Genomics of Futiania mangrovii gen. nov., sp. nov., a Rare and Metabolically-versatile member in the Class Alphaproteobacteria.</title>
        <authorList>
            <person name="Liu L."/>
            <person name="Huang W.-C."/>
            <person name="Pan J."/>
            <person name="Li J."/>
            <person name="Huang Y."/>
            <person name="Du H."/>
            <person name="Liu Y."/>
            <person name="Li M."/>
        </authorList>
    </citation>
    <scope>NUCLEOTIDE SEQUENCE</scope>
    <source>
        <strain evidence="7">FT118</strain>
    </source>
</reference>